<gene>
    <name evidence="1" type="ORF">ZIOFF_071529</name>
</gene>
<dbReference type="Gene3D" id="1.10.238.10">
    <property type="entry name" value="EF-hand"/>
    <property type="match status" value="1"/>
</dbReference>
<accession>A0A8J5BED2</accession>
<comment type="caution">
    <text evidence="1">The sequence shown here is derived from an EMBL/GenBank/DDBJ whole genome shotgun (WGS) entry which is preliminary data.</text>
</comment>
<keyword evidence="2" id="KW-1185">Reference proteome</keyword>
<sequence length="215" mass="22656">MGCSKPTVLWLSIGLPRYQQRGRRGALFTTKGGEGDFSQPSPLGIQEEAWGFSSVAATTATPTTALLKPSRLPPSLSWRDLFGIFDLDDGGKIPQPKLEDCLHYLILDSPSTDEVAQLAADINCDSDNCLSLNKFSAPEAGGGPCLVGADLSPTPPLPSVTPTVTGRSRQRSCSNFSGTLGAPHCNLFHQQALCAAAPSSAASMCRPSTGRQFTC</sequence>
<dbReference type="AlphaFoldDB" id="A0A8J5BED2"/>
<dbReference type="Proteomes" id="UP000734854">
    <property type="component" value="Unassembled WGS sequence"/>
</dbReference>
<reference evidence="1 2" key="1">
    <citation type="submission" date="2020-08" db="EMBL/GenBank/DDBJ databases">
        <title>Plant Genome Project.</title>
        <authorList>
            <person name="Zhang R.-G."/>
        </authorList>
    </citation>
    <scope>NUCLEOTIDE SEQUENCE [LARGE SCALE GENOMIC DNA]</scope>
    <source>
        <tissue evidence="1">Rhizome</tissue>
    </source>
</reference>
<name>A0A8J5BED2_ZINOF</name>
<dbReference type="EMBL" id="JACMSC010000021">
    <property type="protein sequence ID" value="KAG6470456.1"/>
    <property type="molecule type" value="Genomic_DNA"/>
</dbReference>
<organism evidence="1 2">
    <name type="scientific">Zingiber officinale</name>
    <name type="common">Ginger</name>
    <name type="synonym">Amomum zingiber</name>
    <dbReference type="NCBI Taxonomy" id="94328"/>
    <lineage>
        <taxon>Eukaryota</taxon>
        <taxon>Viridiplantae</taxon>
        <taxon>Streptophyta</taxon>
        <taxon>Embryophyta</taxon>
        <taxon>Tracheophyta</taxon>
        <taxon>Spermatophyta</taxon>
        <taxon>Magnoliopsida</taxon>
        <taxon>Liliopsida</taxon>
        <taxon>Zingiberales</taxon>
        <taxon>Zingiberaceae</taxon>
        <taxon>Zingiber</taxon>
    </lineage>
</organism>
<dbReference type="SUPFAM" id="SSF47473">
    <property type="entry name" value="EF-hand"/>
    <property type="match status" value="1"/>
</dbReference>
<evidence type="ECO:0000313" key="1">
    <source>
        <dbReference type="EMBL" id="KAG6470456.1"/>
    </source>
</evidence>
<protein>
    <submittedName>
        <fullName evidence="1">Uncharacterized protein</fullName>
    </submittedName>
</protein>
<proteinExistence type="predicted"/>
<evidence type="ECO:0000313" key="2">
    <source>
        <dbReference type="Proteomes" id="UP000734854"/>
    </source>
</evidence>
<dbReference type="InterPro" id="IPR011992">
    <property type="entry name" value="EF-hand-dom_pair"/>
</dbReference>